<feature type="domain" description="Pterin-binding" evidence="1">
    <location>
        <begin position="1"/>
        <end position="249"/>
    </location>
</feature>
<gene>
    <name evidence="2" type="ORF">UFOPK2602_01549</name>
    <name evidence="3" type="ORF">UFOPK2806_01321</name>
    <name evidence="4" type="ORF">UFOPK4306_00588</name>
</gene>
<dbReference type="PANTHER" id="PTHR20941:SF1">
    <property type="entry name" value="FOLIC ACID SYNTHESIS PROTEIN FOL1"/>
    <property type="match status" value="1"/>
</dbReference>
<dbReference type="AlphaFoldDB" id="A0A6J6R3C4"/>
<evidence type="ECO:0000313" key="2">
    <source>
        <dbReference type="EMBL" id="CAB4718187.1"/>
    </source>
</evidence>
<proteinExistence type="predicted"/>
<dbReference type="EMBL" id="CAFBQP010000016">
    <property type="protein sequence ID" value="CAB5056635.1"/>
    <property type="molecule type" value="Genomic_DNA"/>
</dbReference>
<accession>A0A6J6R3C4</accession>
<dbReference type="InterPro" id="IPR045031">
    <property type="entry name" value="DHP_synth-like"/>
</dbReference>
<dbReference type="Gene3D" id="3.20.20.20">
    <property type="entry name" value="Dihydropteroate synthase-like"/>
    <property type="match status" value="1"/>
</dbReference>
<dbReference type="PANTHER" id="PTHR20941">
    <property type="entry name" value="FOLATE SYNTHESIS PROTEINS"/>
    <property type="match status" value="1"/>
</dbReference>
<dbReference type="PROSITE" id="PS50972">
    <property type="entry name" value="PTERIN_BINDING"/>
    <property type="match status" value="1"/>
</dbReference>
<protein>
    <submittedName>
        <fullName evidence="2">Unannotated protein</fullName>
    </submittedName>
</protein>
<dbReference type="EMBL" id="CAEZXX010000114">
    <property type="protein sequence ID" value="CAB4718187.1"/>
    <property type="molecule type" value="Genomic_DNA"/>
</dbReference>
<dbReference type="GO" id="GO:0046654">
    <property type="term" value="P:tetrahydrofolate biosynthetic process"/>
    <property type="evidence" value="ECO:0007669"/>
    <property type="project" value="TreeGrafter"/>
</dbReference>
<sequence length="249" mass="27898">MLIYGVVNASPDSLNADSIVMGPDTALARAQMLLSQGADAIDLGGQGSTDNATVVPWQTEWERLEHVVPALAALGVGLSVDTWRPEVARRALGAGATMINAADGMQTDEMWQVAADFDCPIVVPFLSGPNPREMEHVRTDPVGTIVDFFEARLADADRYGLRHRCIIDPGTGFAPSNWPWEERYLYQKRVYSNLDALRRWGLPLYIALPWKDTPQHWELMEIVLRQQPEYARVHYPDRVRAMEQRLGLS</sequence>
<evidence type="ECO:0000259" key="1">
    <source>
        <dbReference type="PROSITE" id="PS50972"/>
    </source>
</evidence>
<dbReference type="SUPFAM" id="SSF51717">
    <property type="entry name" value="Dihydropteroate synthetase-like"/>
    <property type="match status" value="1"/>
</dbReference>
<dbReference type="InterPro" id="IPR011005">
    <property type="entry name" value="Dihydropteroate_synth-like_sf"/>
</dbReference>
<name>A0A6J6R3C4_9ZZZZ</name>
<dbReference type="InterPro" id="IPR000489">
    <property type="entry name" value="Pterin-binding_dom"/>
</dbReference>
<dbReference type="Pfam" id="PF00809">
    <property type="entry name" value="Pterin_bind"/>
    <property type="match status" value="1"/>
</dbReference>
<dbReference type="EMBL" id="CAEZYY010000015">
    <property type="protein sequence ID" value="CAB4755981.1"/>
    <property type="molecule type" value="Genomic_DNA"/>
</dbReference>
<evidence type="ECO:0000313" key="3">
    <source>
        <dbReference type="EMBL" id="CAB4755981.1"/>
    </source>
</evidence>
<organism evidence="2">
    <name type="scientific">freshwater metagenome</name>
    <dbReference type="NCBI Taxonomy" id="449393"/>
    <lineage>
        <taxon>unclassified sequences</taxon>
        <taxon>metagenomes</taxon>
        <taxon>ecological metagenomes</taxon>
    </lineage>
</organism>
<evidence type="ECO:0000313" key="4">
    <source>
        <dbReference type="EMBL" id="CAB5056635.1"/>
    </source>
</evidence>
<reference evidence="2" key="1">
    <citation type="submission" date="2020-05" db="EMBL/GenBank/DDBJ databases">
        <authorList>
            <person name="Chiriac C."/>
            <person name="Salcher M."/>
            <person name="Ghai R."/>
            <person name="Kavagutti S V."/>
        </authorList>
    </citation>
    <scope>NUCLEOTIDE SEQUENCE</scope>
</reference>
<dbReference type="GO" id="GO:0004156">
    <property type="term" value="F:dihydropteroate synthase activity"/>
    <property type="evidence" value="ECO:0007669"/>
    <property type="project" value="TreeGrafter"/>
</dbReference>